<dbReference type="EMBL" id="JBDIME010000003">
    <property type="protein sequence ID" value="MEN2788972.1"/>
    <property type="molecule type" value="Genomic_DNA"/>
</dbReference>
<evidence type="ECO:0000313" key="3">
    <source>
        <dbReference type="Proteomes" id="UP001419910"/>
    </source>
</evidence>
<organism evidence="2 3">
    <name type="scientific">Sphingomonas oligophenolica</name>
    <dbReference type="NCBI Taxonomy" id="301154"/>
    <lineage>
        <taxon>Bacteria</taxon>
        <taxon>Pseudomonadati</taxon>
        <taxon>Pseudomonadota</taxon>
        <taxon>Alphaproteobacteria</taxon>
        <taxon>Sphingomonadales</taxon>
        <taxon>Sphingomonadaceae</taxon>
        <taxon>Sphingomonas</taxon>
    </lineage>
</organism>
<protein>
    <recommendedName>
        <fullName evidence="4">Lasso RiPP family leader peptide-containing protein</fullName>
    </recommendedName>
</protein>
<comment type="caution">
    <text evidence="2">The sequence shown here is derived from an EMBL/GenBank/DDBJ whole genome shotgun (WGS) entry which is preliminary data.</text>
</comment>
<evidence type="ECO:0000256" key="1">
    <source>
        <dbReference type="SAM" id="MobiDB-lite"/>
    </source>
</evidence>
<proteinExistence type="predicted"/>
<dbReference type="RefSeq" id="WP_343891632.1">
    <property type="nucleotide sequence ID" value="NZ_BAAAEH010000047.1"/>
</dbReference>
<dbReference type="Proteomes" id="UP001419910">
    <property type="component" value="Unassembled WGS sequence"/>
</dbReference>
<feature type="compositionally biased region" description="Polar residues" evidence="1">
    <location>
        <begin position="1"/>
        <end position="11"/>
    </location>
</feature>
<accession>A0ABU9XZL9</accession>
<gene>
    <name evidence="2" type="ORF">ABC974_04985</name>
</gene>
<evidence type="ECO:0008006" key="4">
    <source>
        <dbReference type="Google" id="ProtNLM"/>
    </source>
</evidence>
<feature type="compositionally biased region" description="Polar residues" evidence="1">
    <location>
        <begin position="41"/>
        <end position="55"/>
    </location>
</feature>
<feature type="region of interest" description="Disordered" evidence="1">
    <location>
        <begin position="1"/>
        <end position="63"/>
    </location>
</feature>
<sequence>MTSLKSQTEMSNAAMVESTADATSSARKPWSTPRVIVAAESQATEGGNTRFTDGTSLGVPYGS</sequence>
<name>A0ABU9XZL9_9SPHN</name>
<keyword evidence="3" id="KW-1185">Reference proteome</keyword>
<evidence type="ECO:0000313" key="2">
    <source>
        <dbReference type="EMBL" id="MEN2788972.1"/>
    </source>
</evidence>
<reference evidence="2 3" key="1">
    <citation type="submission" date="2024-05" db="EMBL/GenBank/DDBJ databases">
        <authorList>
            <person name="Liu Q."/>
            <person name="Xin Y.-H."/>
        </authorList>
    </citation>
    <scope>NUCLEOTIDE SEQUENCE [LARGE SCALE GENOMIC DNA]</scope>
    <source>
        <strain evidence="2 3">CGMCC 1.10181</strain>
    </source>
</reference>